<feature type="transmembrane region" description="Helical" evidence="1">
    <location>
        <begin position="30"/>
        <end position="47"/>
    </location>
</feature>
<dbReference type="PIR" id="D97260">
    <property type="entry name" value="D97260"/>
</dbReference>
<keyword evidence="1" id="KW-1133">Transmembrane helix</keyword>
<evidence type="ECO:0000313" key="3">
    <source>
        <dbReference type="Proteomes" id="UP000000814"/>
    </source>
</evidence>
<keyword evidence="1" id="KW-0472">Membrane</keyword>
<dbReference type="HOGENOM" id="CLU_120342_0_0_9"/>
<organism evidence="2 3">
    <name type="scientific">Clostridium acetobutylicum (strain ATCC 824 / DSM 792 / JCM 1419 / IAM 19013 / LMG 5710 / NBRC 13948 / NRRL B-527 / VKM B-1787 / 2291 / W)</name>
    <dbReference type="NCBI Taxonomy" id="272562"/>
    <lineage>
        <taxon>Bacteria</taxon>
        <taxon>Bacillati</taxon>
        <taxon>Bacillota</taxon>
        <taxon>Clostridia</taxon>
        <taxon>Eubacteriales</taxon>
        <taxon>Clostridiaceae</taxon>
        <taxon>Clostridium</taxon>
    </lineage>
</organism>
<dbReference type="eggNOG" id="ENOG502ZC3X">
    <property type="taxonomic scope" value="Bacteria"/>
</dbReference>
<proteinExistence type="predicted"/>
<protein>
    <submittedName>
        <fullName evidence="2">Predicted membrane protein</fullName>
    </submittedName>
</protein>
<dbReference type="Pfam" id="PF20313">
    <property type="entry name" value="DUF6609"/>
    <property type="match status" value="1"/>
</dbReference>
<gene>
    <name evidence="2" type="ordered locus">CA_C2929</name>
</gene>
<dbReference type="STRING" id="272562.CA_C2929"/>
<dbReference type="InterPro" id="IPR046717">
    <property type="entry name" value="DUF6609"/>
</dbReference>
<feature type="transmembrane region" description="Helical" evidence="1">
    <location>
        <begin position="91"/>
        <end position="111"/>
    </location>
</feature>
<dbReference type="KEGG" id="cac:CA_C2929"/>
<evidence type="ECO:0000313" key="2">
    <source>
        <dbReference type="EMBL" id="AAK80871.1"/>
    </source>
</evidence>
<feature type="transmembrane region" description="Helical" evidence="1">
    <location>
        <begin position="117"/>
        <end position="134"/>
    </location>
</feature>
<dbReference type="AlphaFoldDB" id="Q97F26"/>
<keyword evidence="3" id="KW-1185">Reference proteome</keyword>
<dbReference type="PATRIC" id="fig|272562.8.peg.3113"/>
<dbReference type="Proteomes" id="UP000000814">
    <property type="component" value="Chromosome"/>
</dbReference>
<name>Q97F26_CLOAB</name>
<feature type="transmembrane region" description="Helical" evidence="1">
    <location>
        <begin position="141"/>
        <end position="158"/>
    </location>
</feature>
<keyword evidence="1" id="KW-0812">Transmembrane</keyword>
<evidence type="ECO:0000256" key="1">
    <source>
        <dbReference type="SAM" id="Phobius"/>
    </source>
</evidence>
<feature type="transmembrane region" description="Helical" evidence="1">
    <location>
        <begin position="164"/>
        <end position="183"/>
    </location>
</feature>
<feature type="transmembrane region" description="Helical" evidence="1">
    <location>
        <begin position="53"/>
        <end position="70"/>
    </location>
</feature>
<dbReference type="OrthoDB" id="9782120at2"/>
<dbReference type="EMBL" id="AE001437">
    <property type="protein sequence ID" value="AAK80871.1"/>
    <property type="molecule type" value="Genomic_DNA"/>
</dbReference>
<sequence length="188" mass="21127">MKGENIMEMILNKLGYKENEEIKFLNKGPCGVWLIWIGIIIILGTMFGGENCVNPGIFSIGYALGMIIIFRTEFIKKYLSYGKNSSFQSKMANISIIVMFVTAGIIGGRYFGEQNFRMIWLAAFLATAIHFVPFSVVHGKLLLVLAFLVGVNAIYGMMHIEISFYYIGIIDGILKIAFGILMVKFRQP</sequence>
<accession>Q97F26</accession>
<reference evidence="2 3" key="1">
    <citation type="journal article" date="2001" name="J. Bacteriol.">
        <title>Genome sequence and comparative analysis of the solvent-producing bacterium Clostridium acetobutylicum.</title>
        <authorList>
            <person name="Nolling J."/>
            <person name="Breton G."/>
            <person name="Omelchenko M.V."/>
            <person name="Makarova K.S."/>
            <person name="Zeng Q."/>
            <person name="Gibson R."/>
            <person name="Lee H.M."/>
            <person name="Dubois J."/>
            <person name="Qiu D."/>
            <person name="Hitti J."/>
            <person name="Wolf Y.I."/>
            <person name="Tatusov R.L."/>
            <person name="Sabathe F."/>
            <person name="Doucette-Stamm L."/>
            <person name="Soucaille P."/>
            <person name="Daly M.J."/>
            <person name="Bennett G.N."/>
            <person name="Koonin E.V."/>
            <person name="Smith D.R."/>
        </authorList>
    </citation>
    <scope>NUCLEOTIDE SEQUENCE [LARGE SCALE GENOMIC DNA]</scope>
    <source>
        <strain evidence="3">ATCC 824 / DSM 792 / JCM 1419 / LMG 5710 / VKM B-1787</strain>
    </source>
</reference>